<dbReference type="KEGG" id="ddr:Deide_20710"/>
<keyword evidence="1" id="KW-0812">Transmembrane</keyword>
<dbReference type="PaxDb" id="546414-Deide_20710"/>
<dbReference type="STRING" id="546414.Deide_20710"/>
<reference evidence="2 3" key="1">
    <citation type="journal article" date="2009" name="PLoS Genet.">
        <title>Alliance of proteomics and genomics to unravel the specificities of Sahara bacterium Deinococcus deserti.</title>
        <authorList>
            <person name="de Groot A."/>
            <person name="Dulermo R."/>
            <person name="Ortet P."/>
            <person name="Blanchard L."/>
            <person name="Guerin P."/>
            <person name="Fernandez B."/>
            <person name="Vacherie B."/>
            <person name="Dossat C."/>
            <person name="Jolivet E."/>
            <person name="Siguier P."/>
            <person name="Chandler M."/>
            <person name="Barakat M."/>
            <person name="Dedieu A."/>
            <person name="Barbe V."/>
            <person name="Heulin T."/>
            <person name="Sommer S."/>
            <person name="Achouak W."/>
            <person name="Armengaud J."/>
        </authorList>
    </citation>
    <scope>NUCLEOTIDE SEQUENCE [LARGE SCALE GENOMIC DNA]</scope>
    <source>
        <strain evidence="3">DSM 17065 / CIP 109153 / LMG 22923 / VCD115</strain>
    </source>
</reference>
<evidence type="ECO:0000313" key="2">
    <source>
        <dbReference type="EMBL" id="ACO47092.2"/>
    </source>
</evidence>
<dbReference type="EMBL" id="CP001114">
    <property type="protein sequence ID" value="ACO47092.2"/>
    <property type="molecule type" value="Genomic_DNA"/>
</dbReference>
<gene>
    <name evidence="2" type="ordered locus">Deide_20710</name>
</gene>
<dbReference type="HOGENOM" id="CLU_1640978_0_0_0"/>
<evidence type="ECO:0000313" key="3">
    <source>
        <dbReference type="Proteomes" id="UP000002208"/>
    </source>
</evidence>
<accession>C1CYR2</accession>
<keyword evidence="1" id="KW-1133">Transmembrane helix</keyword>
<sequence length="161" mass="17001">MMTWFDALLVTLWAVVTALGVRRGLSGLSWGLGGIVVCYLANSVSSSPVVSVLLVAALGFGGAVVTRRLIRAPVETPWHLAAGALGGFVLGALLISTVALSFPLDVRVTPKGRVATYPSVSLPPGIYDAVSQSQIKNELLRVWKASPALRTLLIPDQARLR</sequence>
<proteinExistence type="predicted"/>
<feature type="transmembrane region" description="Helical" evidence="1">
    <location>
        <begin position="78"/>
        <end position="102"/>
    </location>
</feature>
<name>C1CYR2_DEIDV</name>
<feature type="transmembrane region" description="Helical" evidence="1">
    <location>
        <begin position="48"/>
        <end position="66"/>
    </location>
</feature>
<dbReference type="eggNOG" id="ENOG5030PU8">
    <property type="taxonomic scope" value="Bacteria"/>
</dbReference>
<dbReference type="Proteomes" id="UP000002208">
    <property type="component" value="Chromosome"/>
</dbReference>
<evidence type="ECO:0008006" key="4">
    <source>
        <dbReference type="Google" id="ProtNLM"/>
    </source>
</evidence>
<organism evidence="2 3">
    <name type="scientific">Deinococcus deserti (strain DSM 17065 / CIP 109153 / LMG 22923 / VCD115)</name>
    <dbReference type="NCBI Taxonomy" id="546414"/>
    <lineage>
        <taxon>Bacteria</taxon>
        <taxon>Thermotogati</taxon>
        <taxon>Deinococcota</taxon>
        <taxon>Deinococci</taxon>
        <taxon>Deinococcales</taxon>
        <taxon>Deinococcaceae</taxon>
        <taxon>Deinococcus</taxon>
    </lineage>
</organism>
<evidence type="ECO:0000256" key="1">
    <source>
        <dbReference type="SAM" id="Phobius"/>
    </source>
</evidence>
<keyword evidence="1" id="KW-0472">Membrane</keyword>
<dbReference type="AlphaFoldDB" id="C1CYR2"/>
<keyword evidence="3" id="KW-1185">Reference proteome</keyword>
<protein>
    <recommendedName>
        <fullName evidence="4">CvpA family protein</fullName>
    </recommendedName>
</protein>